<dbReference type="Proteomes" id="UP001596512">
    <property type="component" value="Unassembled WGS sequence"/>
</dbReference>
<dbReference type="EMBL" id="JBHTEY010000004">
    <property type="protein sequence ID" value="MFC7617420.1"/>
    <property type="molecule type" value="Genomic_DNA"/>
</dbReference>
<keyword evidence="2" id="KW-1185">Reference proteome</keyword>
<protein>
    <recommendedName>
        <fullName evidence="3">Thioesterase-like superfamily protein</fullName>
    </recommendedName>
</protein>
<gene>
    <name evidence="1" type="ORF">ACFQV2_32360</name>
</gene>
<comment type="caution">
    <text evidence="1">The sequence shown here is derived from an EMBL/GenBank/DDBJ whole genome shotgun (WGS) entry which is preliminary data.</text>
</comment>
<name>A0ABW2TU89_9PSEU</name>
<evidence type="ECO:0008006" key="3">
    <source>
        <dbReference type="Google" id="ProtNLM"/>
    </source>
</evidence>
<evidence type="ECO:0000313" key="2">
    <source>
        <dbReference type="Proteomes" id="UP001596512"/>
    </source>
</evidence>
<evidence type="ECO:0000313" key="1">
    <source>
        <dbReference type="EMBL" id="MFC7617420.1"/>
    </source>
</evidence>
<accession>A0ABW2TU89</accession>
<reference evidence="2" key="1">
    <citation type="journal article" date="2019" name="Int. J. Syst. Evol. Microbiol.">
        <title>The Global Catalogue of Microorganisms (GCM) 10K type strain sequencing project: providing services to taxonomists for standard genome sequencing and annotation.</title>
        <authorList>
            <consortium name="The Broad Institute Genomics Platform"/>
            <consortium name="The Broad Institute Genome Sequencing Center for Infectious Disease"/>
            <person name="Wu L."/>
            <person name="Ma J."/>
        </authorList>
    </citation>
    <scope>NUCLEOTIDE SEQUENCE [LARGE SCALE GENOMIC DNA]</scope>
    <source>
        <strain evidence="2">JCM 17695</strain>
    </source>
</reference>
<organism evidence="1 2">
    <name type="scientific">Actinokineospora soli</name>
    <dbReference type="NCBI Taxonomy" id="1048753"/>
    <lineage>
        <taxon>Bacteria</taxon>
        <taxon>Bacillati</taxon>
        <taxon>Actinomycetota</taxon>
        <taxon>Actinomycetes</taxon>
        <taxon>Pseudonocardiales</taxon>
        <taxon>Pseudonocardiaceae</taxon>
        <taxon>Actinokineospora</taxon>
    </lineage>
</organism>
<proteinExistence type="predicted"/>
<sequence length="145" mass="14551">MLETLVQAARRALGRPDLGLAAVDAAVLRVLPPGPLTLRPTITHTPDGCAVAADGVAVRCARGAADAYPATFVLAAFARACSGPGPAEPLALRGVAVRGAARPGQVLAHRATARPDGSITGWTGVGGRRVLTVDRFAPGEAATTG</sequence>